<dbReference type="Proteomes" id="UP000462014">
    <property type="component" value="Unassembled WGS sequence"/>
</dbReference>
<proteinExistence type="predicted"/>
<keyword evidence="4" id="KW-1185">Reference proteome</keyword>
<sequence>MRLTLTLVLIFILVKTVCAQTAISDTLLQQPLTALDSAAQLKQQQYADSLARFFIAPPDPARKNQFMDSVLKANLYTGYAFLDLHYKPVKTKVQEGKTRNLRNGWMLAVMLGLLLYTALLNRFLNKAISDIIQSFYNKRILSQFSKEENLINSWSFILLFLLFGATVGLLFYQVLSYYNRSYTDNGWQLYLGFTFAVIIFFILKIIVLRVLGLIFNIRSLVKEYISVLYLTYFNVTFISLPLVVCFGLIADSLKPIVLLVFGLLIIFILFWQYIRSSINILSIYRFSKVYLFIYLCALEFCPVLILIKALKL</sequence>
<comment type="caution">
    <text evidence="3">The sequence shown here is derived from an EMBL/GenBank/DDBJ whole genome shotgun (WGS) entry which is preliminary data.</text>
</comment>
<keyword evidence="2" id="KW-0732">Signal</keyword>
<evidence type="ECO:0000313" key="4">
    <source>
        <dbReference type="Proteomes" id="UP000462014"/>
    </source>
</evidence>
<organism evidence="3 4">
    <name type="scientific">Mucilaginibacter arboris</name>
    <dbReference type="NCBI Taxonomy" id="2682090"/>
    <lineage>
        <taxon>Bacteria</taxon>
        <taxon>Pseudomonadati</taxon>
        <taxon>Bacteroidota</taxon>
        <taxon>Sphingobacteriia</taxon>
        <taxon>Sphingobacteriales</taxon>
        <taxon>Sphingobacteriaceae</taxon>
        <taxon>Mucilaginibacter</taxon>
    </lineage>
</organism>
<keyword evidence="1" id="KW-1133">Transmembrane helix</keyword>
<dbReference type="AlphaFoldDB" id="A0A7K1SSK9"/>
<evidence type="ECO:0000313" key="3">
    <source>
        <dbReference type="EMBL" id="MVN20299.1"/>
    </source>
</evidence>
<feature type="chain" id="PRO_5029667082" evidence="2">
    <location>
        <begin position="20"/>
        <end position="312"/>
    </location>
</feature>
<dbReference type="RefSeq" id="WP_157563676.1">
    <property type="nucleotide sequence ID" value="NZ_WPIK01000002.1"/>
</dbReference>
<feature type="transmembrane region" description="Helical" evidence="1">
    <location>
        <begin position="227"/>
        <end position="250"/>
    </location>
</feature>
<feature type="signal peptide" evidence="2">
    <location>
        <begin position="1"/>
        <end position="19"/>
    </location>
</feature>
<keyword evidence="1" id="KW-0472">Membrane</keyword>
<dbReference type="EMBL" id="WPIK01000002">
    <property type="protein sequence ID" value="MVN20299.1"/>
    <property type="molecule type" value="Genomic_DNA"/>
</dbReference>
<name>A0A7K1SSK9_9SPHI</name>
<gene>
    <name evidence="3" type="ORF">GO621_01960</name>
</gene>
<feature type="transmembrane region" description="Helical" evidence="1">
    <location>
        <begin position="105"/>
        <end position="124"/>
    </location>
</feature>
<evidence type="ECO:0000256" key="1">
    <source>
        <dbReference type="SAM" id="Phobius"/>
    </source>
</evidence>
<feature type="transmembrane region" description="Helical" evidence="1">
    <location>
        <begin position="187"/>
        <end position="215"/>
    </location>
</feature>
<feature type="transmembrane region" description="Helical" evidence="1">
    <location>
        <begin position="256"/>
        <end position="274"/>
    </location>
</feature>
<keyword evidence="1" id="KW-0812">Transmembrane</keyword>
<reference evidence="3 4" key="1">
    <citation type="submission" date="2019-12" db="EMBL/GenBank/DDBJ databases">
        <title>Mucilaginibacter sp. HMF7410 genome sequencing and assembly.</title>
        <authorList>
            <person name="Kang H."/>
            <person name="Cha I."/>
            <person name="Kim H."/>
            <person name="Joh K."/>
        </authorList>
    </citation>
    <scope>NUCLEOTIDE SEQUENCE [LARGE SCALE GENOMIC DNA]</scope>
    <source>
        <strain evidence="3 4">HMF7410</strain>
    </source>
</reference>
<dbReference type="Pfam" id="PF14093">
    <property type="entry name" value="DUF4271"/>
    <property type="match status" value="1"/>
</dbReference>
<protein>
    <submittedName>
        <fullName evidence="3">DUF4271 domain-containing protein</fullName>
    </submittedName>
</protein>
<feature type="transmembrane region" description="Helical" evidence="1">
    <location>
        <begin position="286"/>
        <end position="307"/>
    </location>
</feature>
<dbReference type="InterPro" id="IPR025367">
    <property type="entry name" value="DUF4271"/>
</dbReference>
<feature type="transmembrane region" description="Helical" evidence="1">
    <location>
        <begin position="154"/>
        <end position="175"/>
    </location>
</feature>
<evidence type="ECO:0000256" key="2">
    <source>
        <dbReference type="SAM" id="SignalP"/>
    </source>
</evidence>
<accession>A0A7K1SSK9</accession>